<evidence type="ECO:0000256" key="4">
    <source>
        <dbReference type="ARBA" id="ARBA00022448"/>
    </source>
</evidence>
<evidence type="ECO:0000256" key="2">
    <source>
        <dbReference type="ARBA" id="ARBA00008892"/>
    </source>
</evidence>
<organism evidence="14">
    <name type="scientific">Basilepta melanopus</name>
    <dbReference type="NCBI Taxonomy" id="2488261"/>
    <lineage>
        <taxon>Eukaryota</taxon>
        <taxon>Metazoa</taxon>
        <taxon>Ecdysozoa</taxon>
        <taxon>Arthropoda</taxon>
        <taxon>Hexapoda</taxon>
        <taxon>Insecta</taxon>
        <taxon>Pterygota</taxon>
        <taxon>Neoptera</taxon>
        <taxon>Endopterygota</taxon>
        <taxon>Coleoptera</taxon>
        <taxon>Polyphaga</taxon>
        <taxon>Cucujiformia</taxon>
        <taxon>Chrysomeloidea</taxon>
        <taxon>Chrysomelidae</taxon>
        <taxon>Eumolpinae</taxon>
        <taxon>Basilepta</taxon>
    </lineage>
</organism>
<feature type="transmembrane region" description="Helical" evidence="13">
    <location>
        <begin position="6"/>
        <end position="30"/>
    </location>
</feature>
<evidence type="ECO:0000256" key="12">
    <source>
        <dbReference type="RuleBase" id="RU003661"/>
    </source>
</evidence>
<keyword evidence="11 13" id="KW-0472">Membrane</keyword>
<accession>A0A977K7V8</accession>
<protein>
    <recommendedName>
        <fullName evidence="12">ATP synthase complex subunit 8</fullName>
    </recommendedName>
</protein>
<keyword evidence="8 13" id="KW-1133">Transmembrane helix</keyword>
<keyword evidence="5 12" id="KW-0138">CF(0)</keyword>
<keyword evidence="10 12" id="KW-0496">Mitochondrion</keyword>
<dbReference type="GeneID" id="75518139"/>
<evidence type="ECO:0000256" key="8">
    <source>
        <dbReference type="ARBA" id="ARBA00022989"/>
    </source>
</evidence>
<dbReference type="InterPro" id="IPR001421">
    <property type="entry name" value="ATP8_metazoa"/>
</dbReference>
<evidence type="ECO:0000256" key="13">
    <source>
        <dbReference type="SAM" id="Phobius"/>
    </source>
</evidence>
<sequence>MPQMAPLNWLMLFMIFFMTLIMFLVQNYFMKINSMEKKTKIKPKHMINWKW</sequence>
<reference evidence="14" key="1">
    <citation type="submission" date="2022-07" db="EMBL/GenBank/DDBJ databases">
        <title>Complete mitochondrial genome of the Basilepta melanopus Lefevre.</title>
        <authorList>
            <person name="Wang J."/>
        </authorList>
    </citation>
    <scope>NUCLEOTIDE SEQUENCE</scope>
</reference>
<gene>
    <name evidence="14" type="primary">atp8</name>
</gene>
<dbReference type="RefSeq" id="YP_010502593.1">
    <property type="nucleotide sequence ID" value="NC_066974.1"/>
</dbReference>
<keyword evidence="6 12" id="KW-0812">Transmembrane</keyword>
<evidence type="ECO:0000256" key="9">
    <source>
        <dbReference type="ARBA" id="ARBA00023065"/>
    </source>
</evidence>
<name>A0A977K7V8_9CUCU</name>
<evidence type="ECO:0000256" key="3">
    <source>
        <dbReference type="ARBA" id="ARBA00011291"/>
    </source>
</evidence>
<dbReference type="Pfam" id="PF00895">
    <property type="entry name" value="ATP-synt_8"/>
    <property type="match status" value="1"/>
</dbReference>
<dbReference type="GO" id="GO:0015986">
    <property type="term" value="P:proton motive force-driven ATP synthesis"/>
    <property type="evidence" value="ECO:0007669"/>
    <property type="project" value="InterPro"/>
</dbReference>
<evidence type="ECO:0000256" key="1">
    <source>
        <dbReference type="ARBA" id="ARBA00004304"/>
    </source>
</evidence>
<dbReference type="EMBL" id="OP115728">
    <property type="protein sequence ID" value="UXC97420.1"/>
    <property type="molecule type" value="Genomic_DNA"/>
</dbReference>
<evidence type="ECO:0000256" key="6">
    <source>
        <dbReference type="ARBA" id="ARBA00022692"/>
    </source>
</evidence>
<keyword evidence="9 12" id="KW-0406">Ion transport</keyword>
<dbReference type="GO" id="GO:0045259">
    <property type="term" value="C:proton-transporting ATP synthase complex"/>
    <property type="evidence" value="ECO:0007669"/>
    <property type="project" value="UniProtKB-KW"/>
</dbReference>
<evidence type="ECO:0000256" key="7">
    <source>
        <dbReference type="ARBA" id="ARBA00022781"/>
    </source>
</evidence>
<evidence type="ECO:0000256" key="11">
    <source>
        <dbReference type="ARBA" id="ARBA00023136"/>
    </source>
</evidence>
<dbReference type="AlphaFoldDB" id="A0A977K7V8"/>
<comment type="subunit">
    <text evidence="3">F-type ATPases have 2 components, CF(1) - the catalytic core - and CF(0) - the membrane proton channel.</text>
</comment>
<keyword evidence="7 12" id="KW-0375">Hydrogen ion transport</keyword>
<evidence type="ECO:0000313" key="14">
    <source>
        <dbReference type="EMBL" id="UXC97420.1"/>
    </source>
</evidence>
<dbReference type="GO" id="GO:0015078">
    <property type="term" value="F:proton transmembrane transporter activity"/>
    <property type="evidence" value="ECO:0007669"/>
    <property type="project" value="InterPro"/>
</dbReference>
<geneLocation type="mitochondrion" evidence="14"/>
<comment type="subcellular location">
    <subcellularLocation>
        <location evidence="1 12">Mitochondrion membrane</location>
        <topology evidence="1 12">Single-pass membrane protein</topology>
    </subcellularLocation>
</comment>
<comment type="similarity">
    <text evidence="2 12">Belongs to the ATPase protein 8 family.</text>
</comment>
<keyword evidence="4 12" id="KW-0813">Transport</keyword>
<evidence type="ECO:0000256" key="5">
    <source>
        <dbReference type="ARBA" id="ARBA00022547"/>
    </source>
</evidence>
<dbReference type="GO" id="GO:0031966">
    <property type="term" value="C:mitochondrial membrane"/>
    <property type="evidence" value="ECO:0007669"/>
    <property type="project" value="UniProtKB-SubCell"/>
</dbReference>
<evidence type="ECO:0000256" key="10">
    <source>
        <dbReference type="ARBA" id="ARBA00023128"/>
    </source>
</evidence>
<proteinExistence type="inferred from homology"/>